<accession>A0A382A7N2</accession>
<feature type="non-terminal residue" evidence="3">
    <location>
        <position position="339"/>
    </location>
</feature>
<keyword evidence="1" id="KW-0533">Nickel</keyword>
<dbReference type="PANTHER" id="PTHR36566">
    <property type="entry name" value="NICKEL INSERTION PROTEIN-RELATED"/>
    <property type="match status" value="1"/>
</dbReference>
<evidence type="ECO:0000256" key="1">
    <source>
        <dbReference type="ARBA" id="ARBA00022596"/>
    </source>
</evidence>
<dbReference type="Pfam" id="PF01969">
    <property type="entry name" value="Ni_insertion"/>
    <property type="match status" value="1"/>
</dbReference>
<name>A0A382A7N2_9ZZZZ</name>
<feature type="region of interest" description="Disordered" evidence="2">
    <location>
        <begin position="1"/>
        <end position="24"/>
    </location>
</feature>
<sequence>MVESGSMMDNYGSPETRRPKPKRGTMRVGYIHIIGGASGDMLLGALLDAGLTVDAMQSELAKLPIPSFTIMARQDQRGGLQGLHVTLQTSTGEAESVRMGWGDFASTISDSSLSSTVAKRSLAVLRRLEEAERKVHRSGAEELSPHPHELGTLDTLIDVVGTVAGLELLGVEQLYASAIPMGSGVFDAAHGPLPAAAPATVELAAMANAPVITPPNGYTGELVTPTGAALITELAQFTRPSMRLDHVGYGLGTRNPESYPNAVALWLGELDSVEVTSGLMMLETNMDDISPQVLGYVQEQLFALGALDVWYTPIQMKKNRPGVLLSVLVPDSLEGQAVT</sequence>
<evidence type="ECO:0008006" key="4">
    <source>
        <dbReference type="Google" id="ProtNLM"/>
    </source>
</evidence>
<dbReference type="AlphaFoldDB" id="A0A382A7N2"/>
<dbReference type="PANTHER" id="PTHR36566:SF1">
    <property type="entry name" value="PYRIDINIUM-3,5-BISTHIOCARBOXYLIC ACID MONONUCLEOTIDE NICKEL INSERTION PROTEIN"/>
    <property type="match status" value="1"/>
</dbReference>
<evidence type="ECO:0000256" key="2">
    <source>
        <dbReference type="SAM" id="MobiDB-lite"/>
    </source>
</evidence>
<dbReference type="Gene3D" id="3.30.70.1380">
    <property type="entry name" value="Transcriptional regulatory protein pf0864 domain like"/>
    <property type="match status" value="1"/>
</dbReference>
<reference evidence="3" key="1">
    <citation type="submission" date="2018-05" db="EMBL/GenBank/DDBJ databases">
        <authorList>
            <person name="Lanie J.A."/>
            <person name="Ng W.-L."/>
            <person name="Kazmierczak K.M."/>
            <person name="Andrzejewski T.M."/>
            <person name="Davidsen T.M."/>
            <person name="Wayne K.J."/>
            <person name="Tettelin H."/>
            <person name="Glass J.I."/>
            <person name="Rusch D."/>
            <person name="Podicherti R."/>
            <person name="Tsui H.-C.T."/>
            <person name="Winkler M.E."/>
        </authorList>
    </citation>
    <scope>NUCLEOTIDE SEQUENCE</scope>
</reference>
<dbReference type="EMBL" id="UINC01024107">
    <property type="protein sequence ID" value="SVA97112.1"/>
    <property type="molecule type" value="Genomic_DNA"/>
</dbReference>
<evidence type="ECO:0000313" key="3">
    <source>
        <dbReference type="EMBL" id="SVA97112.1"/>
    </source>
</evidence>
<gene>
    <name evidence="3" type="ORF">METZ01_LOCUS149966</name>
</gene>
<protein>
    <recommendedName>
        <fullName evidence="4">LarC family nickel insertion protein</fullName>
    </recommendedName>
</protein>
<proteinExistence type="predicted"/>
<organism evidence="3">
    <name type="scientific">marine metagenome</name>
    <dbReference type="NCBI Taxonomy" id="408172"/>
    <lineage>
        <taxon>unclassified sequences</taxon>
        <taxon>metagenomes</taxon>
        <taxon>ecological metagenomes</taxon>
    </lineage>
</organism>
<dbReference type="InterPro" id="IPR002822">
    <property type="entry name" value="Ni_insertion"/>
</dbReference>